<proteinExistence type="inferred from homology"/>
<comment type="caution">
    <text evidence="9">The sequence shown here is derived from an EMBL/GenBank/DDBJ whole genome shotgun (WGS) entry which is preliminary data.</text>
</comment>
<evidence type="ECO:0000256" key="7">
    <source>
        <dbReference type="ARBA" id="ARBA00024033"/>
    </source>
</evidence>
<evidence type="ECO:0000256" key="5">
    <source>
        <dbReference type="ARBA" id="ARBA00022989"/>
    </source>
</evidence>
<feature type="transmembrane region" description="Helical" evidence="8">
    <location>
        <begin position="65"/>
        <end position="88"/>
    </location>
</feature>
<sequence length="379" mass="40175">MRWRLALVLGAAGVAGVFLATVPTFRHFFDLGVYRGAVHHWLIDGGDLYAYRYRGTAYGFTYPPFAALVLSPLALLAWPVAIAASMLVNAGAVAWLVRRLRPAAGWTEGALLVVAVLVFEPARDTISFGQVNLVLLVLVITDLVALRRGSRWAGVGIGIATAIKLTPAVFIGYLLVSRRYRAAAVATGTTAAATLLAGLLAPGASWTFWTSAVWDTARVGRLDYVSNQSLRGVVARLDGDAGWWLAAVALVLAVWWLRARRAAAAGDDLAGFALTGALACLLSPVTWVHHLVWLLPALAVLMDRRGRTVVAALWVVLSSSVVWLWWADPSGWGAAAGSNTYVWITGGLLFLLPVGTGAAIRTLSTGSGPAPGEVTTIAE</sequence>
<feature type="transmembrane region" description="Helical" evidence="8">
    <location>
        <begin position="152"/>
        <end position="176"/>
    </location>
</feature>
<evidence type="ECO:0008006" key="11">
    <source>
        <dbReference type="Google" id="ProtNLM"/>
    </source>
</evidence>
<evidence type="ECO:0000313" key="10">
    <source>
        <dbReference type="Proteomes" id="UP000681340"/>
    </source>
</evidence>
<evidence type="ECO:0000313" key="9">
    <source>
        <dbReference type="EMBL" id="GIM77506.1"/>
    </source>
</evidence>
<comment type="subcellular location">
    <subcellularLocation>
        <location evidence="1">Cell membrane</location>
        <topology evidence="1">Multi-pass membrane protein</topology>
    </subcellularLocation>
</comment>
<feature type="transmembrane region" description="Helical" evidence="8">
    <location>
        <begin position="341"/>
        <end position="360"/>
    </location>
</feature>
<keyword evidence="3" id="KW-0808">Transferase</keyword>
<dbReference type="Proteomes" id="UP000681340">
    <property type="component" value="Unassembled WGS sequence"/>
</dbReference>
<evidence type="ECO:0000256" key="6">
    <source>
        <dbReference type="ARBA" id="ARBA00023136"/>
    </source>
</evidence>
<keyword evidence="10" id="KW-1185">Reference proteome</keyword>
<feature type="transmembrane region" description="Helical" evidence="8">
    <location>
        <begin position="269"/>
        <end position="296"/>
    </location>
</feature>
<gene>
    <name evidence="9" type="ORF">Aau02nite_76280</name>
</gene>
<evidence type="ECO:0000256" key="1">
    <source>
        <dbReference type="ARBA" id="ARBA00004651"/>
    </source>
</evidence>
<feature type="transmembrane region" description="Helical" evidence="8">
    <location>
        <begin position="308"/>
        <end position="326"/>
    </location>
</feature>
<keyword evidence="6 8" id="KW-0472">Membrane</keyword>
<dbReference type="EMBL" id="BOQL01000066">
    <property type="protein sequence ID" value="GIM77506.1"/>
    <property type="molecule type" value="Genomic_DNA"/>
</dbReference>
<comment type="similarity">
    <text evidence="7">Belongs to the glycosyltransferase 87 family.</text>
</comment>
<evidence type="ECO:0000256" key="2">
    <source>
        <dbReference type="ARBA" id="ARBA00022475"/>
    </source>
</evidence>
<feature type="transmembrane region" description="Helical" evidence="8">
    <location>
        <begin position="125"/>
        <end position="145"/>
    </location>
</feature>
<evidence type="ECO:0000256" key="3">
    <source>
        <dbReference type="ARBA" id="ARBA00022679"/>
    </source>
</evidence>
<keyword evidence="4 8" id="KW-0812">Transmembrane</keyword>
<organism evidence="9 10">
    <name type="scientific">Actinoplanes auranticolor</name>
    <dbReference type="NCBI Taxonomy" id="47988"/>
    <lineage>
        <taxon>Bacteria</taxon>
        <taxon>Bacillati</taxon>
        <taxon>Actinomycetota</taxon>
        <taxon>Actinomycetes</taxon>
        <taxon>Micromonosporales</taxon>
        <taxon>Micromonosporaceae</taxon>
        <taxon>Actinoplanes</taxon>
    </lineage>
</organism>
<protein>
    <recommendedName>
        <fullName evidence="11">Alpha-1,2-mannosyltransferase</fullName>
    </recommendedName>
</protein>
<reference evidence="9" key="1">
    <citation type="submission" date="2021-03" db="EMBL/GenBank/DDBJ databases">
        <title>Whole genome shotgun sequence of Actinoplanes auranticolor NBRC 12245.</title>
        <authorList>
            <person name="Komaki H."/>
            <person name="Tamura T."/>
        </authorList>
    </citation>
    <scope>NUCLEOTIDE SEQUENCE</scope>
    <source>
        <strain evidence="9">NBRC 12245</strain>
    </source>
</reference>
<dbReference type="GO" id="GO:0005886">
    <property type="term" value="C:plasma membrane"/>
    <property type="evidence" value="ECO:0007669"/>
    <property type="project" value="UniProtKB-SubCell"/>
</dbReference>
<dbReference type="Pfam" id="PF09594">
    <property type="entry name" value="GT87"/>
    <property type="match status" value="1"/>
</dbReference>
<name>A0A919SS78_9ACTN</name>
<dbReference type="AlphaFoldDB" id="A0A919SS78"/>
<accession>A0A919SS78</accession>
<feature type="transmembrane region" description="Helical" evidence="8">
    <location>
        <begin position="182"/>
        <end position="201"/>
    </location>
</feature>
<feature type="transmembrane region" description="Helical" evidence="8">
    <location>
        <begin position="241"/>
        <end position="257"/>
    </location>
</feature>
<keyword evidence="2" id="KW-1003">Cell membrane</keyword>
<dbReference type="InterPro" id="IPR018584">
    <property type="entry name" value="GT87"/>
</dbReference>
<dbReference type="GO" id="GO:0016758">
    <property type="term" value="F:hexosyltransferase activity"/>
    <property type="evidence" value="ECO:0007669"/>
    <property type="project" value="InterPro"/>
</dbReference>
<evidence type="ECO:0000256" key="8">
    <source>
        <dbReference type="SAM" id="Phobius"/>
    </source>
</evidence>
<keyword evidence="5 8" id="KW-1133">Transmembrane helix</keyword>
<dbReference type="RefSeq" id="WP_212993433.1">
    <property type="nucleotide sequence ID" value="NZ_BAABEA010000047.1"/>
</dbReference>
<evidence type="ECO:0000256" key="4">
    <source>
        <dbReference type="ARBA" id="ARBA00022692"/>
    </source>
</evidence>